<sequence>MTVMLRILLLYMKCLIIKLRYTRSRRWRKYIINLSTNIGANKFAPCGLPQVLRWRRGKREDRSCTKPQ</sequence>
<evidence type="ECO:0000313" key="1">
    <source>
        <dbReference type="EMBL" id="EYC25531.1"/>
    </source>
</evidence>
<name>A0A016VE65_9BILA</name>
<proteinExistence type="predicted"/>
<organism evidence="1 2">
    <name type="scientific">Ancylostoma ceylanicum</name>
    <dbReference type="NCBI Taxonomy" id="53326"/>
    <lineage>
        <taxon>Eukaryota</taxon>
        <taxon>Metazoa</taxon>
        <taxon>Ecdysozoa</taxon>
        <taxon>Nematoda</taxon>
        <taxon>Chromadorea</taxon>
        <taxon>Rhabditida</taxon>
        <taxon>Rhabditina</taxon>
        <taxon>Rhabditomorpha</taxon>
        <taxon>Strongyloidea</taxon>
        <taxon>Ancylostomatidae</taxon>
        <taxon>Ancylostomatinae</taxon>
        <taxon>Ancylostoma</taxon>
    </lineage>
</organism>
<evidence type="ECO:0000313" key="2">
    <source>
        <dbReference type="Proteomes" id="UP000024635"/>
    </source>
</evidence>
<dbReference type="AlphaFoldDB" id="A0A016VE65"/>
<dbReference type="Proteomes" id="UP000024635">
    <property type="component" value="Unassembled WGS sequence"/>
</dbReference>
<gene>
    <name evidence="1" type="primary">Acey_s0011.g1258</name>
    <name evidence="1" type="ORF">Y032_0011g1258</name>
</gene>
<accession>A0A016VE65</accession>
<comment type="caution">
    <text evidence="1">The sequence shown here is derived from an EMBL/GenBank/DDBJ whole genome shotgun (WGS) entry which is preliminary data.</text>
</comment>
<dbReference type="EMBL" id="JARK01001347">
    <property type="protein sequence ID" value="EYC25531.1"/>
    <property type="molecule type" value="Genomic_DNA"/>
</dbReference>
<reference evidence="2" key="1">
    <citation type="journal article" date="2015" name="Nat. Genet.">
        <title>The genome and transcriptome of the zoonotic hookworm Ancylostoma ceylanicum identify infection-specific gene families.</title>
        <authorList>
            <person name="Schwarz E.M."/>
            <person name="Hu Y."/>
            <person name="Antoshechkin I."/>
            <person name="Miller M.M."/>
            <person name="Sternberg P.W."/>
            <person name="Aroian R.V."/>
        </authorList>
    </citation>
    <scope>NUCLEOTIDE SEQUENCE</scope>
    <source>
        <strain evidence="2">HY135</strain>
    </source>
</reference>
<keyword evidence="2" id="KW-1185">Reference proteome</keyword>
<protein>
    <submittedName>
        <fullName evidence="1">Uncharacterized protein</fullName>
    </submittedName>
</protein>